<name>A0AAV4WE64_9ARAC</name>
<keyword evidence="2" id="KW-1185">Reference proteome</keyword>
<accession>A0AAV4WE64</accession>
<evidence type="ECO:0000313" key="1">
    <source>
        <dbReference type="EMBL" id="GIY79575.1"/>
    </source>
</evidence>
<reference evidence="1 2" key="1">
    <citation type="submission" date="2021-06" db="EMBL/GenBank/DDBJ databases">
        <title>Caerostris darwini draft genome.</title>
        <authorList>
            <person name="Kono N."/>
            <person name="Arakawa K."/>
        </authorList>
    </citation>
    <scope>NUCLEOTIDE SEQUENCE [LARGE SCALE GENOMIC DNA]</scope>
</reference>
<dbReference type="AlphaFoldDB" id="A0AAV4WE64"/>
<protein>
    <submittedName>
        <fullName evidence="1">Uncharacterized protein</fullName>
    </submittedName>
</protein>
<dbReference type="EMBL" id="BPLQ01014423">
    <property type="protein sequence ID" value="GIY79575.1"/>
    <property type="molecule type" value="Genomic_DNA"/>
</dbReference>
<gene>
    <name evidence="1" type="ORF">CDAR_614151</name>
</gene>
<sequence length="88" mass="9722">MISVLTGSGLIVKAYMQYDRIGGKKHLPLTPDIECGLTGKKRDVLPSFCKPRVSPLTSATPYIYICVYTPRPPTPLSQIRFLGVARVE</sequence>
<organism evidence="1 2">
    <name type="scientific">Caerostris darwini</name>
    <dbReference type="NCBI Taxonomy" id="1538125"/>
    <lineage>
        <taxon>Eukaryota</taxon>
        <taxon>Metazoa</taxon>
        <taxon>Ecdysozoa</taxon>
        <taxon>Arthropoda</taxon>
        <taxon>Chelicerata</taxon>
        <taxon>Arachnida</taxon>
        <taxon>Araneae</taxon>
        <taxon>Araneomorphae</taxon>
        <taxon>Entelegynae</taxon>
        <taxon>Araneoidea</taxon>
        <taxon>Araneidae</taxon>
        <taxon>Caerostris</taxon>
    </lineage>
</organism>
<evidence type="ECO:0000313" key="2">
    <source>
        <dbReference type="Proteomes" id="UP001054837"/>
    </source>
</evidence>
<proteinExistence type="predicted"/>
<comment type="caution">
    <text evidence="1">The sequence shown here is derived from an EMBL/GenBank/DDBJ whole genome shotgun (WGS) entry which is preliminary data.</text>
</comment>
<dbReference type="Proteomes" id="UP001054837">
    <property type="component" value="Unassembled WGS sequence"/>
</dbReference>